<dbReference type="InterPro" id="IPR000835">
    <property type="entry name" value="HTH_MarR-typ"/>
</dbReference>
<dbReference type="Gene3D" id="3.30.420.40">
    <property type="match status" value="2"/>
</dbReference>
<comment type="function">
    <text evidence="1">Transcriptional repressor of xylose-utilizing enzymes.</text>
</comment>
<dbReference type="PANTHER" id="PTHR18964:SF149">
    <property type="entry name" value="BIFUNCTIONAL UDP-N-ACETYLGLUCOSAMINE 2-EPIMERASE_N-ACETYLMANNOSAMINE KINASE"/>
    <property type="match status" value="1"/>
</dbReference>
<evidence type="ECO:0000259" key="4">
    <source>
        <dbReference type="Pfam" id="PF12802"/>
    </source>
</evidence>
<dbReference type="Pfam" id="PF00480">
    <property type="entry name" value="ROK"/>
    <property type="match status" value="1"/>
</dbReference>
<keyword evidence="3" id="KW-0119">Carbohydrate metabolism</keyword>
<reference evidence="5 6" key="1">
    <citation type="submission" date="2019-04" db="EMBL/GenBank/DDBJ databases">
        <authorList>
            <person name="Schori C."/>
            <person name="Ahrens C."/>
        </authorList>
    </citation>
    <scope>NUCLEOTIDE SEQUENCE [LARGE SCALE GENOMIC DNA]</scope>
    <source>
        <strain evidence="5 6">DSM 2950</strain>
    </source>
</reference>
<name>A0A7G5N2M5_9FIRM</name>
<comment type="similarity">
    <text evidence="2">Belongs to the ROK (NagC/XylR) family.</text>
</comment>
<proteinExistence type="inferred from homology"/>
<evidence type="ECO:0000256" key="1">
    <source>
        <dbReference type="ARBA" id="ARBA00002486"/>
    </source>
</evidence>
<dbReference type="GO" id="GO:0042732">
    <property type="term" value="P:D-xylose metabolic process"/>
    <property type="evidence" value="ECO:0007669"/>
    <property type="project" value="UniProtKB-KW"/>
</dbReference>
<dbReference type="InterPro" id="IPR043129">
    <property type="entry name" value="ATPase_NBD"/>
</dbReference>
<dbReference type="InterPro" id="IPR036390">
    <property type="entry name" value="WH_DNA-bd_sf"/>
</dbReference>
<evidence type="ECO:0000256" key="2">
    <source>
        <dbReference type="ARBA" id="ARBA00006479"/>
    </source>
</evidence>
<gene>
    <name evidence="5" type="ORF">E5259_28110</name>
</gene>
<keyword evidence="3" id="KW-0859">Xylose metabolism</keyword>
<dbReference type="Pfam" id="PF12802">
    <property type="entry name" value="MarR_2"/>
    <property type="match status" value="1"/>
</dbReference>
<accession>A0A7G5N2M5</accession>
<feature type="domain" description="HTH marR-type" evidence="4">
    <location>
        <begin position="22"/>
        <end position="57"/>
    </location>
</feature>
<dbReference type="SUPFAM" id="SSF46785">
    <property type="entry name" value="Winged helix' DNA-binding domain"/>
    <property type="match status" value="1"/>
</dbReference>
<dbReference type="SUPFAM" id="SSF53067">
    <property type="entry name" value="Actin-like ATPase domain"/>
    <property type="match status" value="1"/>
</dbReference>
<evidence type="ECO:0000313" key="5">
    <source>
        <dbReference type="EMBL" id="QMW81118.1"/>
    </source>
</evidence>
<dbReference type="InterPro" id="IPR036388">
    <property type="entry name" value="WH-like_DNA-bd_sf"/>
</dbReference>
<dbReference type="PANTHER" id="PTHR18964">
    <property type="entry name" value="ROK (REPRESSOR, ORF, KINASE) FAMILY"/>
    <property type="match status" value="1"/>
</dbReference>
<evidence type="ECO:0000256" key="3">
    <source>
        <dbReference type="ARBA" id="ARBA00022629"/>
    </source>
</evidence>
<dbReference type="Proteomes" id="UP000515789">
    <property type="component" value="Chromosome"/>
</dbReference>
<sequence>MKLLTQQVIKNTNMKHLYSSIYIENGISRTELARRTHLSKTTVSTLVDELIEREFIADEGASHSDCVGRKPNCLKAQTNQHFVIVISWVDNIAEAHVVDVAGTSVYSTRLQLKKGETYISLSRTCVYRDILSKYDSERILGICVVVSAMIDAARNEIYSTTLSLGPGGSGNLIHELNFAFPDYPVALLEDTACYAYAEKIYTQVKEKNFAFINFGRGIGATIFIEGNMLGKASGSVTQFGHYSVNPKGPLCVCGNHGCLEAMFSESQIKARLEESGKESCLLGRSAITFEDLGKAALYKDPAAIHTLQKMARDLALALSNLICIVNPELIILGGKGQHLGTLFIEEVQNSLRDVGFRRMVDFSGVRYSQLQSDAYLNGAMKYFFDTYYSFLEPRLCTFYIG</sequence>
<dbReference type="AlphaFoldDB" id="A0A7G5N2M5"/>
<dbReference type="RefSeq" id="WP_018597182.1">
    <property type="nucleotide sequence ID" value="NZ_AP031416.1"/>
</dbReference>
<dbReference type="EMBL" id="CP039126">
    <property type="protein sequence ID" value="QMW81118.1"/>
    <property type="molecule type" value="Genomic_DNA"/>
</dbReference>
<evidence type="ECO:0000313" key="6">
    <source>
        <dbReference type="Proteomes" id="UP000515789"/>
    </source>
</evidence>
<organism evidence="5 6">
    <name type="scientific">Blautia producta</name>
    <dbReference type="NCBI Taxonomy" id="33035"/>
    <lineage>
        <taxon>Bacteria</taxon>
        <taxon>Bacillati</taxon>
        <taxon>Bacillota</taxon>
        <taxon>Clostridia</taxon>
        <taxon>Lachnospirales</taxon>
        <taxon>Lachnospiraceae</taxon>
        <taxon>Blautia</taxon>
    </lineage>
</organism>
<dbReference type="GeneID" id="75053393"/>
<dbReference type="Gene3D" id="1.10.10.10">
    <property type="entry name" value="Winged helix-like DNA-binding domain superfamily/Winged helix DNA-binding domain"/>
    <property type="match status" value="1"/>
</dbReference>
<protein>
    <submittedName>
        <fullName evidence="5">ROK family transcriptional regulator</fullName>
    </submittedName>
</protein>
<dbReference type="InterPro" id="IPR000600">
    <property type="entry name" value="ROK"/>
</dbReference>